<comment type="caution">
    <text evidence="3">The sequence shown here is derived from an EMBL/GenBank/DDBJ whole genome shotgun (WGS) entry which is preliminary data.</text>
</comment>
<dbReference type="PANTHER" id="PTHR34675">
    <property type="entry name" value="PROTEIN TRIGALACTOSYLDIACYLGLYCEROL 2, CHLOROPLASTIC"/>
    <property type="match status" value="1"/>
</dbReference>
<dbReference type="Proteomes" id="UP000646053">
    <property type="component" value="Unassembled WGS sequence"/>
</dbReference>
<dbReference type="AlphaFoldDB" id="A0A8J7Z4L0"/>
<evidence type="ECO:0000256" key="1">
    <source>
        <dbReference type="SAM" id="Phobius"/>
    </source>
</evidence>
<keyword evidence="1" id="KW-0812">Transmembrane</keyword>
<dbReference type="EMBL" id="WVIE01000027">
    <property type="protein sequence ID" value="NDJ19240.1"/>
    <property type="molecule type" value="Genomic_DNA"/>
</dbReference>
<sequence length="422" mass="44910">MRSRTVREGSVGLLLIAGAALFGGLVLWIKGLNPANRSFRIMADFAVINGVQVGSAVRYRGVNVGRVSSTNPGANGVEVAIDVSPADLLIPQNAEVTVNQTGFLGETVVDIVPRQLLPEGAIANTPLDPNCNRNLILCDGSRIKGRLGISTDELIRATIQFADAYSSPQLTENITTLTKNSSNAAAQIATLSKEVTGLVQSAKGEIRTFSDTARSFSDTAESISTAANQVSLTAGQVNELVSANRATIVSTLDNLNTTSTALRSSIAGLTPIVNQVQQGKLLQNLEVLSANAAQASANFRDISTTLNNPESVLLLQQTLDSARETFQNTRKITADLDELTGDPTLRNNLRNLINGLSGLVSSTNQLEQQSQMAQILTAPSPRLRPLTRDTLTKNPLTNDKPQLSAEFIPSKFQFDAPIPTPP</sequence>
<name>A0A8J7Z4L0_9CYAN</name>
<dbReference type="InterPro" id="IPR003399">
    <property type="entry name" value="Mce/MlaD"/>
</dbReference>
<feature type="transmembrane region" description="Helical" evidence="1">
    <location>
        <begin position="12"/>
        <end position="29"/>
    </location>
</feature>
<protein>
    <submittedName>
        <fullName evidence="3">MCE family protein</fullName>
    </submittedName>
</protein>
<reference evidence="3" key="1">
    <citation type="submission" date="2019-12" db="EMBL/GenBank/DDBJ databases">
        <title>High-Quality draft genome sequences of three cyanobacteria isolated from the limestone walls of the Old Cathedral of Coimbra.</title>
        <authorList>
            <person name="Tiago I."/>
            <person name="Soares F."/>
            <person name="Portugal A."/>
        </authorList>
    </citation>
    <scope>NUCLEOTIDE SEQUENCE</scope>
    <source>
        <strain evidence="3">A</strain>
    </source>
</reference>
<organism evidence="3 4">
    <name type="scientific">Myxacorys almedinensis A</name>
    <dbReference type="NCBI Taxonomy" id="2690445"/>
    <lineage>
        <taxon>Bacteria</taxon>
        <taxon>Bacillati</taxon>
        <taxon>Cyanobacteriota</taxon>
        <taxon>Cyanophyceae</taxon>
        <taxon>Leptolyngbyales</taxon>
        <taxon>Leptolyngbyaceae</taxon>
        <taxon>Myxacorys</taxon>
        <taxon>Myxacorys almedinensis</taxon>
    </lineage>
</organism>
<dbReference type="Pfam" id="PF02470">
    <property type="entry name" value="MlaD"/>
    <property type="match status" value="1"/>
</dbReference>
<gene>
    <name evidence="3" type="ORF">GS601_18420</name>
</gene>
<accession>A0A8J7Z4L0</accession>
<dbReference type="PANTHER" id="PTHR34675:SF1">
    <property type="entry name" value="PROTEIN TRIGALACTOSYLDIACYLGLYCEROL 2, CHLOROPLASTIC"/>
    <property type="match status" value="1"/>
</dbReference>
<proteinExistence type="predicted"/>
<dbReference type="InterPro" id="IPR039342">
    <property type="entry name" value="TGD2-like"/>
</dbReference>
<evidence type="ECO:0000313" key="3">
    <source>
        <dbReference type="EMBL" id="NDJ19240.1"/>
    </source>
</evidence>
<evidence type="ECO:0000259" key="2">
    <source>
        <dbReference type="Pfam" id="PF02470"/>
    </source>
</evidence>
<keyword evidence="1" id="KW-1133">Transmembrane helix</keyword>
<evidence type="ECO:0000313" key="4">
    <source>
        <dbReference type="Proteomes" id="UP000646053"/>
    </source>
</evidence>
<keyword evidence="4" id="KW-1185">Reference proteome</keyword>
<feature type="domain" description="Mce/MlaD" evidence="2">
    <location>
        <begin position="40"/>
        <end position="113"/>
    </location>
</feature>
<keyword evidence="1" id="KW-0472">Membrane</keyword>